<feature type="domain" description="DUF6534" evidence="2">
    <location>
        <begin position="67"/>
        <end position="151"/>
    </location>
</feature>
<evidence type="ECO:0000313" key="3">
    <source>
        <dbReference type="EMBL" id="CAK5276080.1"/>
    </source>
</evidence>
<reference evidence="3" key="1">
    <citation type="submission" date="2023-11" db="EMBL/GenBank/DDBJ databases">
        <authorList>
            <person name="De Vega J J."/>
            <person name="De Vega J J."/>
        </authorList>
    </citation>
    <scope>NUCLEOTIDE SEQUENCE</scope>
</reference>
<keyword evidence="1" id="KW-0812">Transmembrane</keyword>
<protein>
    <recommendedName>
        <fullName evidence="2">DUF6534 domain-containing protein</fullName>
    </recommendedName>
</protein>
<accession>A0AAD2HJN2</accession>
<dbReference type="Pfam" id="PF20152">
    <property type="entry name" value="DUF6534"/>
    <property type="match status" value="1"/>
</dbReference>
<feature type="transmembrane region" description="Helical" evidence="1">
    <location>
        <begin position="20"/>
        <end position="42"/>
    </location>
</feature>
<dbReference type="EMBL" id="CAVNYO010000405">
    <property type="protein sequence ID" value="CAK5276080.1"/>
    <property type="molecule type" value="Genomic_DNA"/>
</dbReference>
<proteinExistence type="predicted"/>
<gene>
    <name evidence="3" type="ORF">MYCIT1_LOCUS24207</name>
</gene>
<feature type="transmembrane region" description="Helical" evidence="1">
    <location>
        <begin position="62"/>
        <end position="81"/>
    </location>
</feature>
<evidence type="ECO:0000313" key="4">
    <source>
        <dbReference type="Proteomes" id="UP001295794"/>
    </source>
</evidence>
<feature type="transmembrane region" description="Helical" evidence="1">
    <location>
        <begin position="101"/>
        <end position="125"/>
    </location>
</feature>
<keyword evidence="1" id="KW-1133">Transmembrane helix</keyword>
<dbReference type="InterPro" id="IPR045339">
    <property type="entry name" value="DUF6534"/>
</dbReference>
<evidence type="ECO:0000256" key="1">
    <source>
        <dbReference type="SAM" id="Phobius"/>
    </source>
</evidence>
<organism evidence="3 4">
    <name type="scientific">Mycena citricolor</name>
    <dbReference type="NCBI Taxonomy" id="2018698"/>
    <lineage>
        <taxon>Eukaryota</taxon>
        <taxon>Fungi</taxon>
        <taxon>Dikarya</taxon>
        <taxon>Basidiomycota</taxon>
        <taxon>Agaricomycotina</taxon>
        <taxon>Agaricomycetes</taxon>
        <taxon>Agaricomycetidae</taxon>
        <taxon>Agaricales</taxon>
        <taxon>Marasmiineae</taxon>
        <taxon>Mycenaceae</taxon>
        <taxon>Mycena</taxon>
    </lineage>
</organism>
<comment type="caution">
    <text evidence="3">The sequence shown here is derived from an EMBL/GenBank/DDBJ whole genome shotgun (WGS) entry which is preliminary data.</text>
</comment>
<sequence>MMTQAFFVARIYKVTNKLYISVALWCGVAALQAVSLLLVAKAVRSNSLLTLVESENSVLKGWFLGTAALDMTNAAVLSMYLELQSRFGVTRRTGMVLNQLVLYATNTCITTSVVAGATAICLAISPDTYVWALFFLAMPGSFMTAFLANVNRNFIRPKATRALSSNIGAMHFSANPTLGDDRLGAGSILAVGSMNQAMASRSINDDDELDAVEMEMDKIEPGRNQSFLPF</sequence>
<keyword evidence="4" id="KW-1185">Reference proteome</keyword>
<name>A0AAD2HJN2_9AGAR</name>
<keyword evidence="1" id="KW-0472">Membrane</keyword>
<evidence type="ECO:0000259" key="2">
    <source>
        <dbReference type="Pfam" id="PF20152"/>
    </source>
</evidence>
<dbReference type="AlphaFoldDB" id="A0AAD2HJN2"/>
<dbReference type="Proteomes" id="UP001295794">
    <property type="component" value="Unassembled WGS sequence"/>
</dbReference>
<feature type="transmembrane region" description="Helical" evidence="1">
    <location>
        <begin position="131"/>
        <end position="151"/>
    </location>
</feature>